<gene>
    <name evidence="1" type="ORF">CCHLO57077_00003362</name>
</gene>
<name>A0AA35MHF4_9HYPO</name>
<dbReference type="EMBL" id="CABFNP030001284">
    <property type="protein sequence ID" value="CAI6096879.1"/>
    <property type="molecule type" value="Genomic_DNA"/>
</dbReference>
<sequence>MFELKSDRGHAFLCLLAGITFVTTAIVMASPEFRLLVGPTSSKKLGIARGKAVTIKPRLLSSDA</sequence>
<evidence type="ECO:0000313" key="2">
    <source>
        <dbReference type="Proteomes" id="UP001160390"/>
    </source>
</evidence>
<dbReference type="AlphaFoldDB" id="A0AA35MHF4"/>
<organism evidence="1 2">
    <name type="scientific">Clonostachys chloroleuca</name>
    <dbReference type="NCBI Taxonomy" id="1926264"/>
    <lineage>
        <taxon>Eukaryota</taxon>
        <taxon>Fungi</taxon>
        <taxon>Dikarya</taxon>
        <taxon>Ascomycota</taxon>
        <taxon>Pezizomycotina</taxon>
        <taxon>Sordariomycetes</taxon>
        <taxon>Hypocreomycetidae</taxon>
        <taxon>Hypocreales</taxon>
        <taxon>Bionectriaceae</taxon>
        <taxon>Clonostachys</taxon>
    </lineage>
</organism>
<dbReference type="Proteomes" id="UP001160390">
    <property type="component" value="Unassembled WGS sequence"/>
</dbReference>
<keyword evidence="2" id="KW-1185">Reference proteome</keyword>
<comment type="caution">
    <text evidence="1">The sequence shown here is derived from an EMBL/GenBank/DDBJ whole genome shotgun (WGS) entry which is preliminary data.</text>
</comment>
<evidence type="ECO:0000313" key="1">
    <source>
        <dbReference type="EMBL" id="CAI6096879.1"/>
    </source>
</evidence>
<reference evidence="1" key="1">
    <citation type="submission" date="2023-01" db="EMBL/GenBank/DDBJ databases">
        <authorList>
            <person name="Piombo E."/>
        </authorList>
    </citation>
    <scope>NUCLEOTIDE SEQUENCE</scope>
</reference>
<protein>
    <submittedName>
        <fullName evidence="1">Uncharacterized protein</fullName>
    </submittedName>
</protein>
<proteinExistence type="predicted"/>
<accession>A0AA35MHF4</accession>